<dbReference type="Pfam" id="PF03478">
    <property type="entry name" value="Beta-prop_KIB1-4"/>
    <property type="match status" value="1"/>
</dbReference>
<dbReference type="CDD" id="cd09917">
    <property type="entry name" value="F-box_SF"/>
    <property type="match status" value="1"/>
</dbReference>
<sequence>MTSIDWSSLSPDLLHIICSKLIDIGDFVHVRAVCKAWHSSASLPDPSSRLPWILVNRESRETGHLQFYSLFSGSTYTVHVQQASDAWIFRATRSSLLLCKGREASLSLLNPFVAKETSLPPLKGKIRYPFPRTIVRNPVINKDQIMIMSHPSGESGRRTLSLVTSRPTDGDWTVTELNGTYKRFGEWTYYNGMCFAIQTLDGCMMVSDPVTGNLVSKIPDFKRRDNGVFQDYLVESGGKLLRIGIENSKNIEQLSLDVYVLDVQEERYRWLEIEDIDNHILFLDKGGGFCLTSSEFHGIRGNCIYFFSHQVEMNSEILNVSLITDNNYPRTRSNRPFLDPGTVCGPMMSEIELTITSGGFRKNI</sequence>
<evidence type="ECO:0000313" key="3">
    <source>
        <dbReference type="Proteomes" id="UP001210211"/>
    </source>
</evidence>
<dbReference type="SUPFAM" id="SSF81383">
    <property type="entry name" value="F-box domain"/>
    <property type="match status" value="1"/>
</dbReference>
<reference evidence="2 3" key="1">
    <citation type="journal article" date="2022" name="Cell">
        <title>Repeat-based holocentromeres influence genome architecture and karyotype evolution.</title>
        <authorList>
            <person name="Hofstatter P.G."/>
            <person name="Thangavel G."/>
            <person name="Lux T."/>
            <person name="Neumann P."/>
            <person name="Vondrak T."/>
            <person name="Novak P."/>
            <person name="Zhang M."/>
            <person name="Costa L."/>
            <person name="Castellani M."/>
            <person name="Scott A."/>
            <person name="Toegelov H."/>
            <person name="Fuchs J."/>
            <person name="Mata-Sucre Y."/>
            <person name="Dias Y."/>
            <person name="Vanzela A.L.L."/>
            <person name="Huettel B."/>
            <person name="Almeida C.C.S."/>
            <person name="Simkova H."/>
            <person name="Souza G."/>
            <person name="Pedrosa-Harand A."/>
            <person name="Macas J."/>
            <person name="Mayer K.F.X."/>
            <person name="Houben A."/>
            <person name="Marques A."/>
        </authorList>
    </citation>
    <scope>NUCLEOTIDE SEQUENCE [LARGE SCALE GENOMIC DNA]</scope>
    <source>
        <strain evidence="2">RhyTen1mFocal</strain>
    </source>
</reference>
<proteinExistence type="predicted"/>
<gene>
    <name evidence="2" type="ORF">LUZ61_013794</name>
</gene>
<dbReference type="InterPro" id="IPR036047">
    <property type="entry name" value="F-box-like_dom_sf"/>
</dbReference>
<comment type="caution">
    <text evidence="2">The sequence shown here is derived from an EMBL/GenBank/DDBJ whole genome shotgun (WGS) entry which is preliminary data.</text>
</comment>
<dbReference type="EMBL" id="JAMRDG010000002">
    <property type="protein sequence ID" value="KAJ3684630.1"/>
    <property type="molecule type" value="Genomic_DNA"/>
</dbReference>
<organism evidence="2 3">
    <name type="scientific">Rhynchospora tenuis</name>
    <dbReference type="NCBI Taxonomy" id="198213"/>
    <lineage>
        <taxon>Eukaryota</taxon>
        <taxon>Viridiplantae</taxon>
        <taxon>Streptophyta</taxon>
        <taxon>Embryophyta</taxon>
        <taxon>Tracheophyta</taxon>
        <taxon>Spermatophyta</taxon>
        <taxon>Magnoliopsida</taxon>
        <taxon>Liliopsida</taxon>
        <taxon>Poales</taxon>
        <taxon>Cyperaceae</taxon>
        <taxon>Cyperoideae</taxon>
        <taxon>Rhynchosporeae</taxon>
        <taxon>Rhynchospora</taxon>
    </lineage>
</organism>
<dbReference type="PANTHER" id="PTHR47123:SF15">
    <property type="entry name" value="F-BOX PROTEIN SKIP23"/>
    <property type="match status" value="1"/>
</dbReference>
<protein>
    <recommendedName>
        <fullName evidence="1">KIB1-4 beta-propeller domain-containing protein</fullName>
    </recommendedName>
</protein>
<keyword evidence="3" id="KW-1185">Reference proteome</keyword>
<evidence type="ECO:0000313" key="2">
    <source>
        <dbReference type="EMBL" id="KAJ3684630.1"/>
    </source>
</evidence>
<evidence type="ECO:0000259" key="1">
    <source>
        <dbReference type="Pfam" id="PF03478"/>
    </source>
</evidence>
<dbReference type="Gene3D" id="1.20.1280.50">
    <property type="match status" value="1"/>
</dbReference>
<name>A0AAD5WA23_9POAL</name>
<dbReference type="Proteomes" id="UP001210211">
    <property type="component" value="Unassembled WGS sequence"/>
</dbReference>
<feature type="domain" description="KIB1-4 beta-propeller" evidence="1">
    <location>
        <begin position="67"/>
        <end position="307"/>
    </location>
</feature>
<dbReference type="InterPro" id="IPR051304">
    <property type="entry name" value="SCF_F-box_domain"/>
</dbReference>
<dbReference type="InterPro" id="IPR005174">
    <property type="entry name" value="KIB1-4_b-propeller"/>
</dbReference>
<dbReference type="AlphaFoldDB" id="A0AAD5WA23"/>
<accession>A0AAD5WA23</accession>
<dbReference type="PANTHER" id="PTHR47123">
    <property type="entry name" value="F-BOX PROTEIN SKIP23"/>
    <property type="match status" value="1"/>
</dbReference>